<dbReference type="RefSeq" id="WP_214479034.1">
    <property type="nucleotide sequence ID" value="NZ_CP071710.1"/>
</dbReference>
<organism evidence="1 2">
    <name type="scientific">Cytobacillus gottheilii</name>
    <dbReference type="NCBI Taxonomy" id="859144"/>
    <lineage>
        <taxon>Bacteria</taxon>
        <taxon>Bacillati</taxon>
        <taxon>Bacillota</taxon>
        <taxon>Bacilli</taxon>
        <taxon>Bacillales</taxon>
        <taxon>Bacillaceae</taxon>
        <taxon>Cytobacillus</taxon>
    </lineage>
</organism>
<sequence>MSEEKRNDLIAFCVKATATLHEIEETHIDRADFTAMDDENLLQEANWLETVT</sequence>
<dbReference type="Proteomes" id="UP000679247">
    <property type="component" value="Plasmid p_unnamed"/>
</dbReference>
<geneLocation type="plasmid" evidence="1 2">
    <name>p_unnamed</name>
</geneLocation>
<reference evidence="1 2" key="1">
    <citation type="submission" date="2021-03" db="EMBL/GenBank/DDBJ databases">
        <title>The first data on the complete genome of the tetrodotoxin-producing bacterium.</title>
        <authorList>
            <person name="Melnikova D.I."/>
            <person name="Nijland R."/>
            <person name="Magarlamov T.Y."/>
        </authorList>
    </citation>
    <scope>NUCLEOTIDE SEQUENCE [LARGE SCALE GENOMIC DNA]</scope>
    <source>
        <strain evidence="1 2">1839</strain>
        <plasmid evidence="1 2">p_unnamed</plasmid>
    </source>
</reference>
<keyword evidence="2" id="KW-1185">Reference proteome</keyword>
<evidence type="ECO:0000313" key="1">
    <source>
        <dbReference type="EMBL" id="QVY63974.1"/>
    </source>
</evidence>
<dbReference type="EMBL" id="CP071710">
    <property type="protein sequence ID" value="QVY63974.1"/>
    <property type="molecule type" value="Genomic_DNA"/>
</dbReference>
<proteinExistence type="predicted"/>
<protein>
    <submittedName>
        <fullName evidence="1">Uncharacterized protein</fullName>
    </submittedName>
</protein>
<evidence type="ECO:0000313" key="2">
    <source>
        <dbReference type="Proteomes" id="UP000679247"/>
    </source>
</evidence>
<keyword evidence="1" id="KW-0614">Plasmid</keyword>
<gene>
    <name evidence="1" type="ORF">J1899_22310</name>
</gene>
<name>A0ABX8FJ08_9BACI</name>
<accession>A0ABX8FJ08</accession>